<feature type="compositionally biased region" description="Gly residues" evidence="1">
    <location>
        <begin position="217"/>
        <end position="226"/>
    </location>
</feature>
<dbReference type="EMBL" id="KZ805379">
    <property type="protein sequence ID" value="PVI00111.1"/>
    <property type="molecule type" value="Genomic_DNA"/>
</dbReference>
<sequence>MRSSTLAYTLATAAAVNAQGPLTVSPKPNEAAGKSPAGVVYNSTVVSAAKSSINVNGFFALESQSGEAVLNFQFKGIAMSNGGPFSYRIYENAVSGNDCSAVGGVYDPLKSEVPLGNVGHHPGHFDPIKVESDVNTNGGFGDAWLSLDPKSKNYVGNRAVVIDNAKGEHVACGTLKCTKGCDGHPTGASNGTSTGTPTGAPKGNGTVGTNGTVTGPGSTGTPGTPGQGPALSNSGVQLFASAGAMFMAFAAILL</sequence>
<evidence type="ECO:0000313" key="2">
    <source>
        <dbReference type="EMBL" id="PVI00111.1"/>
    </source>
</evidence>
<protein>
    <submittedName>
        <fullName evidence="2">Uncharacterized protein</fullName>
    </submittedName>
</protein>
<keyword evidence="3" id="KW-1185">Reference proteome</keyword>
<dbReference type="GO" id="GO:0006801">
    <property type="term" value="P:superoxide metabolic process"/>
    <property type="evidence" value="ECO:0007669"/>
    <property type="project" value="InterPro"/>
</dbReference>
<evidence type="ECO:0000256" key="1">
    <source>
        <dbReference type="SAM" id="MobiDB-lite"/>
    </source>
</evidence>
<reference evidence="2 3" key="1">
    <citation type="journal article" date="2018" name="Sci. Rep.">
        <title>Comparative genomics provides insights into the lifestyle and reveals functional heterogeneity of dark septate endophytic fungi.</title>
        <authorList>
            <person name="Knapp D.G."/>
            <person name="Nemeth J.B."/>
            <person name="Barry K."/>
            <person name="Hainaut M."/>
            <person name="Henrissat B."/>
            <person name="Johnson J."/>
            <person name="Kuo A."/>
            <person name="Lim J.H.P."/>
            <person name="Lipzen A."/>
            <person name="Nolan M."/>
            <person name="Ohm R.A."/>
            <person name="Tamas L."/>
            <person name="Grigoriev I.V."/>
            <person name="Spatafora J.W."/>
            <person name="Nagy L.G."/>
            <person name="Kovacs G.M."/>
        </authorList>
    </citation>
    <scope>NUCLEOTIDE SEQUENCE [LARGE SCALE GENOMIC DNA]</scope>
    <source>
        <strain evidence="2 3">DSE2036</strain>
    </source>
</reference>
<feature type="compositionally biased region" description="Low complexity" evidence="1">
    <location>
        <begin position="203"/>
        <end position="216"/>
    </location>
</feature>
<dbReference type="GO" id="GO:0046872">
    <property type="term" value="F:metal ion binding"/>
    <property type="evidence" value="ECO:0007669"/>
    <property type="project" value="InterPro"/>
</dbReference>
<feature type="region of interest" description="Disordered" evidence="1">
    <location>
        <begin position="185"/>
        <end position="229"/>
    </location>
</feature>
<organism evidence="2 3">
    <name type="scientific">Periconia macrospinosa</name>
    <dbReference type="NCBI Taxonomy" id="97972"/>
    <lineage>
        <taxon>Eukaryota</taxon>
        <taxon>Fungi</taxon>
        <taxon>Dikarya</taxon>
        <taxon>Ascomycota</taxon>
        <taxon>Pezizomycotina</taxon>
        <taxon>Dothideomycetes</taxon>
        <taxon>Pleosporomycetidae</taxon>
        <taxon>Pleosporales</taxon>
        <taxon>Massarineae</taxon>
        <taxon>Periconiaceae</taxon>
        <taxon>Periconia</taxon>
    </lineage>
</organism>
<evidence type="ECO:0000313" key="3">
    <source>
        <dbReference type="Proteomes" id="UP000244855"/>
    </source>
</evidence>
<dbReference type="Gene3D" id="2.60.40.200">
    <property type="entry name" value="Superoxide dismutase, copper/zinc binding domain"/>
    <property type="match status" value="1"/>
</dbReference>
<dbReference type="SUPFAM" id="SSF49329">
    <property type="entry name" value="Cu,Zn superoxide dismutase-like"/>
    <property type="match status" value="1"/>
</dbReference>
<accession>A0A2V1DPU1</accession>
<feature type="compositionally biased region" description="Polar residues" evidence="1">
    <location>
        <begin position="187"/>
        <end position="197"/>
    </location>
</feature>
<dbReference type="InterPro" id="IPR036423">
    <property type="entry name" value="SOD-like_Cu/Zn_dom_sf"/>
</dbReference>
<name>A0A2V1DPU1_9PLEO</name>
<gene>
    <name evidence="2" type="ORF">DM02DRAFT_728811</name>
</gene>
<dbReference type="Proteomes" id="UP000244855">
    <property type="component" value="Unassembled WGS sequence"/>
</dbReference>
<dbReference type="AlphaFoldDB" id="A0A2V1DPU1"/>
<dbReference type="OrthoDB" id="159229at2759"/>
<proteinExistence type="predicted"/>